<dbReference type="AlphaFoldDB" id="A0A9Q1Q409"/>
<comment type="caution">
    <text evidence="2">The sequence shown here is derived from an EMBL/GenBank/DDBJ whole genome shotgun (WGS) entry which is preliminary data.</text>
</comment>
<keyword evidence="3" id="KW-1185">Reference proteome</keyword>
<organism evidence="2 3">
    <name type="scientific">Carnegiea gigantea</name>
    <dbReference type="NCBI Taxonomy" id="171969"/>
    <lineage>
        <taxon>Eukaryota</taxon>
        <taxon>Viridiplantae</taxon>
        <taxon>Streptophyta</taxon>
        <taxon>Embryophyta</taxon>
        <taxon>Tracheophyta</taxon>
        <taxon>Spermatophyta</taxon>
        <taxon>Magnoliopsida</taxon>
        <taxon>eudicotyledons</taxon>
        <taxon>Gunneridae</taxon>
        <taxon>Pentapetalae</taxon>
        <taxon>Caryophyllales</taxon>
        <taxon>Cactineae</taxon>
        <taxon>Cactaceae</taxon>
        <taxon>Cactoideae</taxon>
        <taxon>Echinocereeae</taxon>
        <taxon>Carnegiea</taxon>
    </lineage>
</organism>
<feature type="region of interest" description="Disordered" evidence="1">
    <location>
        <begin position="55"/>
        <end position="113"/>
    </location>
</feature>
<feature type="compositionally biased region" description="Basic and acidic residues" evidence="1">
    <location>
        <begin position="90"/>
        <end position="105"/>
    </location>
</feature>
<proteinExistence type="predicted"/>
<dbReference type="Proteomes" id="UP001153076">
    <property type="component" value="Unassembled WGS sequence"/>
</dbReference>
<gene>
    <name evidence="2" type="ORF">Cgig2_000374</name>
</gene>
<sequence length="210" mass="23383">MDKGNPAKLLAIPFALHPIKYPLTTRERKLPRYTSIGRLETAPSKDVHYHGCLEHPNDEDDEHPLVVGNQSDKRTTDGVCSLRQPSAHVGEAHSKEPVPHMDTRPHVSKRPTTWKARMCGAQQGMSTENGGTVCAPTMTFSETEGRLIANPYDNPLGAELKLASTLVRRTLIDSGSLANIITWECLQRLKYPGRDITHLLHPIEITRMPL</sequence>
<dbReference type="EMBL" id="JAKOGI010000945">
    <property type="protein sequence ID" value="KAJ8429027.1"/>
    <property type="molecule type" value="Genomic_DNA"/>
</dbReference>
<evidence type="ECO:0000256" key="1">
    <source>
        <dbReference type="SAM" id="MobiDB-lite"/>
    </source>
</evidence>
<evidence type="ECO:0000313" key="2">
    <source>
        <dbReference type="EMBL" id="KAJ8429027.1"/>
    </source>
</evidence>
<evidence type="ECO:0000313" key="3">
    <source>
        <dbReference type="Proteomes" id="UP001153076"/>
    </source>
</evidence>
<reference evidence="2" key="1">
    <citation type="submission" date="2022-04" db="EMBL/GenBank/DDBJ databases">
        <title>Carnegiea gigantea Genome sequencing and assembly v2.</title>
        <authorList>
            <person name="Copetti D."/>
            <person name="Sanderson M.J."/>
            <person name="Burquez A."/>
            <person name="Wojciechowski M.F."/>
        </authorList>
    </citation>
    <scope>NUCLEOTIDE SEQUENCE</scope>
    <source>
        <strain evidence="2">SGP5-SGP5p</strain>
        <tissue evidence="2">Aerial part</tissue>
    </source>
</reference>
<dbReference type="OrthoDB" id="2919534at2759"/>
<name>A0A9Q1Q409_9CARY</name>
<protein>
    <submittedName>
        <fullName evidence="2">Uncharacterized protein</fullName>
    </submittedName>
</protein>
<accession>A0A9Q1Q409</accession>